<evidence type="ECO:0000313" key="3">
    <source>
        <dbReference type="Proteomes" id="UP000704712"/>
    </source>
</evidence>
<feature type="compositionally biased region" description="Acidic residues" evidence="1">
    <location>
        <begin position="1"/>
        <end position="20"/>
    </location>
</feature>
<protein>
    <submittedName>
        <fullName evidence="2">Uncharacterized protein</fullName>
    </submittedName>
</protein>
<accession>A0A8S9UVN4</accession>
<dbReference type="AlphaFoldDB" id="A0A8S9UVN4"/>
<gene>
    <name evidence="2" type="ORF">GN958_ATG05679</name>
</gene>
<sequence>MDVAPSEDSDGSGETSDSEVSEPSRLDSDSDESGDSDKYASEGMDVDSSMEPIRRQHRANMNEYRETKRFLRVKPEKLVTVINTCL</sequence>
<comment type="caution">
    <text evidence="2">The sequence shown here is derived from an EMBL/GenBank/DDBJ whole genome shotgun (WGS) entry which is preliminary data.</text>
</comment>
<dbReference type="EMBL" id="JAACNO010000761">
    <property type="protein sequence ID" value="KAF4145096.1"/>
    <property type="molecule type" value="Genomic_DNA"/>
</dbReference>
<feature type="region of interest" description="Disordered" evidence="1">
    <location>
        <begin position="1"/>
        <end position="64"/>
    </location>
</feature>
<evidence type="ECO:0000313" key="2">
    <source>
        <dbReference type="EMBL" id="KAF4145096.1"/>
    </source>
</evidence>
<organism evidence="2 3">
    <name type="scientific">Phytophthora infestans</name>
    <name type="common">Potato late blight agent</name>
    <name type="synonym">Botrytis infestans</name>
    <dbReference type="NCBI Taxonomy" id="4787"/>
    <lineage>
        <taxon>Eukaryota</taxon>
        <taxon>Sar</taxon>
        <taxon>Stramenopiles</taxon>
        <taxon>Oomycota</taxon>
        <taxon>Peronosporomycetes</taxon>
        <taxon>Peronosporales</taxon>
        <taxon>Peronosporaceae</taxon>
        <taxon>Phytophthora</taxon>
    </lineage>
</organism>
<name>A0A8S9UVN4_PHYIN</name>
<dbReference type="Proteomes" id="UP000704712">
    <property type="component" value="Unassembled WGS sequence"/>
</dbReference>
<proteinExistence type="predicted"/>
<evidence type="ECO:0000256" key="1">
    <source>
        <dbReference type="SAM" id="MobiDB-lite"/>
    </source>
</evidence>
<reference evidence="2" key="1">
    <citation type="submission" date="2020-03" db="EMBL/GenBank/DDBJ databases">
        <title>Hybrid Assembly of Korean Phytophthora infestans isolates.</title>
        <authorList>
            <person name="Prokchorchik M."/>
            <person name="Lee Y."/>
            <person name="Seo J."/>
            <person name="Cho J.-H."/>
            <person name="Park Y.-E."/>
            <person name="Jang D.-C."/>
            <person name="Im J.-S."/>
            <person name="Choi J.-G."/>
            <person name="Park H.-J."/>
            <person name="Lee G.-B."/>
            <person name="Lee Y.-G."/>
            <person name="Hong S.-Y."/>
            <person name="Cho K."/>
            <person name="Sohn K.H."/>
        </authorList>
    </citation>
    <scope>NUCLEOTIDE SEQUENCE</scope>
    <source>
        <strain evidence="2">KR_2_A2</strain>
    </source>
</reference>